<protein>
    <submittedName>
        <fullName evidence="1">Uncharacterized protein</fullName>
    </submittedName>
</protein>
<name>A0A8X7S916_BRACI</name>
<proteinExistence type="predicted"/>
<evidence type="ECO:0000313" key="1">
    <source>
        <dbReference type="EMBL" id="KAG2300925.1"/>
    </source>
</evidence>
<dbReference type="EMBL" id="JAAMPC010000008">
    <property type="protein sequence ID" value="KAG2300925.1"/>
    <property type="molecule type" value="Genomic_DNA"/>
</dbReference>
<sequence length="144" mass="15818">MALDSAVKSNGKSKNVGSWPSLPIKNGEEVTFFKPHDRKVFVLSKFPCKLVTSSPNGRNCEDEVVVKLVNLGMLGQGSMDRLLDWIDNGSEASSIVELDAFVKSVLVKSQERFGVDDLSAQKGWSRGLPQRIRRDSRSSGKCCS</sequence>
<reference evidence="1 2" key="1">
    <citation type="submission" date="2020-02" db="EMBL/GenBank/DDBJ databases">
        <authorList>
            <person name="Ma Q."/>
            <person name="Huang Y."/>
            <person name="Song X."/>
            <person name="Pei D."/>
        </authorList>
    </citation>
    <scope>NUCLEOTIDE SEQUENCE [LARGE SCALE GENOMIC DNA]</scope>
    <source>
        <strain evidence="1">Sxm20200214</strain>
        <tissue evidence="1">Leaf</tissue>
    </source>
</reference>
<dbReference type="AlphaFoldDB" id="A0A8X7S916"/>
<dbReference type="Proteomes" id="UP000886595">
    <property type="component" value="Unassembled WGS sequence"/>
</dbReference>
<comment type="caution">
    <text evidence="1">The sequence shown here is derived from an EMBL/GenBank/DDBJ whole genome shotgun (WGS) entry which is preliminary data.</text>
</comment>
<accession>A0A8X7S916</accession>
<organism evidence="1 2">
    <name type="scientific">Brassica carinata</name>
    <name type="common">Ethiopian mustard</name>
    <name type="synonym">Abyssinian cabbage</name>
    <dbReference type="NCBI Taxonomy" id="52824"/>
    <lineage>
        <taxon>Eukaryota</taxon>
        <taxon>Viridiplantae</taxon>
        <taxon>Streptophyta</taxon>
        <taxon>Embryophyta</taxon>
        <taxon>Tracheophyta</taxon>
        <taxon>Spermatophyta</taxon>
        <taxon>Magnoliopsida</taxon>
        <taxon>eudicotyledons</taxon>
        <taxon>Gunneridae</taxon>
        <taxon>Pentapetalae</taxon>
        <taxon>rosids</taxon>
        <taxon>malvids</taxon>
        <taxon>Brassicales</taxon>
        <taxon>Brassicaceae</taxon>
        <taxon>Brassiceae</taxon>
        <taxon>Brassica</taxon>
    </lineage>
</organism>
<gene>
    <name evidence="1" type="ORF">Bca52824_037397</name>
</gene>
<keyword evidence="2" id="KW-1185">Reference proteome</keyword>
<evidence type="ECO:0000313" key="2">
    <source>
        <dbReference type="Proteomes" id="UP000886595"/>
    </source>
</evidence>